<feature type="region of interest" description="Disordered" evidence="6">
    <location>
        <begin position="348"/>
        <end position="372"/>
    </location>
</feature>
<evidence type="ECO:0000259" key="7">
    <source>
        <dbReference type="Pfam" id="PF01266"/>
    </source>
</evidence>
<dbReference type="Gene3D" id="3.50.50.60">
    <property type="entry name" value="FAD/NAD(P)-binding domain"/>
    <property type="match status" value="1"/>
</dbReference>
<dbReference type="InterPro" id="IPR036188">
    <property type="entry name" value="FAD/NAD-bd_sf"/>
</dbReference>
<evidence type="ECO:0000256" key="6">
    <source>
        <dbReference type="SAM" id="MobiDB-lite"/>
    </source>
</evidence>
<dbReference type="PANTHER" id="PTHR13847:SF289">
    <property type="entry name" value="GLYCINE OXIDASE"/>
    <property type="match status" value="1"/>
</dbReference>
<keyword evidence="2" id="KW-0784">Thiamine biosynthesis</keyword>
<evidence type="ECO:0000256" key="2">
    <source>
        <dbReference type="ARBA" id="ARBA00022977"/>
    </source>
</evidence>
<evidence type="ECO:0000256" key="5">
    <source>
        <dbReference type="ARBA" id="ARBA00050018"/>
    </source>
</evidence>
<dbReference type="NCBIfam" id="TIGR02352">
    <property type="entry name" value="thiamin_ThiO"/>
    <property type="match status" value="1"/>
</dbReference>
<evidence type="ECO:0000256" key="4">
    <source>
        <dbReference type="ARBA" id="ARBA00049872"/>
    </source>
</evidence>
<dbReference type="InterPro" id="IPR006076">
    <property type="entry name" value="FAD-dep_OxRdtase"/>
</dbReference>
<keyword evidence="9" id="KW-1185">Reference proteome</keyword>
<feature type="domain" description="FAD dependent oxidoreductase" evidence="7">
    <location>
        <begin position="2"/>
        <end position="342"/>
    </location>
</feature>
<sequence>MIVVIGAGAIGLAVAWRASQRGLPVTLVDPEPGGGASHVAAGMLTPVGELQYGEEDHLRLGLDSRDRYPEFAAELADLTGIDIGYRREGNLSVAYDGDDLAFLRDQHDFQASLGLRTELLTGRECRRLEPMLAPSVRGGILAPDDGSVDPRKLLRALLAACEGLPIVRERARELVVEGGRVRGVRLESGEVLAAERVVLAAGSWSRELADLPVRPVKGQILRLHSPYPFLTRATRGLVRGFSMYLVPRPDGELVVGATQEELGFDSRVTAGGLWELLRDARTLFPGITELEFKEVKASFRPGSPDNAPILGPAGPEGLLAATGHFRNGILLTPLTADAIADLLDGREPPEAVRPFGPGRFAPAEAASPGDDR</sequence>
<evidence type="ECO:0000256" key="3">
    <source>
        <dbReference type="ARBA" id="ARBA00023002"/>
    </source>
</evidence>
<name>A0ABP6GXI6_9ACTN</name>
<evidence type="ECO:0000313" key="8">
    <source>
        <dbReference type="EMBL" id="GAA2732574.1"/>
    </source>
</evidence>
<keyword evidence="3" id="KW-0560">Oxidoreductase</keyword>
<dbReference type="EC" id="1.4.3.19" evidence="5"/>
<accession>A0ABP6GXI6</accession>
<reference evidence="9" key="1">
    <citation type="journal article" date="2019" name="Int. J. Syst. Evol. Microbiol.">
        <title>The Global Catalogue of Microorganisms (GCM) 10K type strain sequencing project: providing services to taxonomists for standard genome sequencing and annotation.</title>
        <authorList>
            <consortium name="The Broad Institute Genomics Platform"/>
            <consortium name="The Broad Institute Genome Sequencing Center for Infectious Disease"/>
            <person name="Wu L."/>
            <person name="Ma J."/>
        </authorList>
    </citation>
    <scope>NUCLEOTIDE SEQUENCE [LARGE SCALE GENOMIC DNA]</scope>
    <source>
        <strain evidence="9">JCM 8201</strain>
    </source>
</reference>
<proteinExistence type="predicted"/>
<organism evidence="8 9">
    <name type="scientific">Actinocorallia aurantiaca</name>
    <dbReference type="NCBI Taxonomy" id="46204"/>
    <lineage>
        <taxon>Bacteria</taxon>
        <taxon>Bacillati</taxon>
        <taxon>Actinomycetota</taxon>
        <taxon>Actinomycetes</taxon>
        <taxon>Streptosporangiales</taxon>
        <taxon>Thermomonosporaceae</taxon>
        <taxon>Actinocorallia</taxon>
    </lineage>
</organism>
<comment type="pathway">
    <text evidence="1">Cofactor biosynthesis; thiamine diphosphate biosynthesis.</text>
</comment>
<dbReference type="SUPFAM" id="SSF51905">
    <property type="entry name" value="FAD/NAD(P)-binding domain"/>
    <property type="match status" value="1"/>
</dbReference>
<evidence type="ECO:0000313" key="9">
    <source>
        <dbReference type="Proteomes" id="UP001501842"/>
    </source>
</evidence>
<dbReference type="SUPFAM" id="SSF54373">
    <property type="entry name" value="FAD-linked reductases, C-terminal domain"/>
    <property type="match status" value="1"/>
</dbReference>
<gene>
    <name evidence="8" type="primary">thiO</name>
    <name evidence="8" type="ORF">GCM10010439_50630</name>
</gene>
<comment type="catalytic activity">
    <reaction evidence="4">
        <text>glycine + O2 + H2O = glyoxylate + H2O2 + NH4(+)</text>
        <dbReference type="Rhea" id="RHEA:11532"/>
        <dbReference type="ChEBI" id="CHEBI:15377"/>
        <dbReference type="ChEBI" id="CHEBI:15379"/>
        <dbReference type="ChEBI" id="CHEBI:16240"/>
        <dbReference type="ChEBI" id="CHEBI:28938"/>
        <dbReference type="ChEBI" id="CHEBI:36655"/>
        <dbReference type="ChEBI" id="CHEBI:57305"/>
        <dbReference type="EC" id="1.4.3.19"/>
    </reaction>
</comment>
<dbReference type="Pfam" id="PF01266">
    <property type="entry name" value="DAO"/>
    <property type="match status" value="1"/>
</dbReference>
<protein>
    <recommendedName>
        <fullName evidence="5">glycine oxidase</fullName>
        <ecNumber evidence="5">1.4.3.19</ecNumber>
    </recommendedName>
</protein>
<dbReference type="EMBL" id="BAAATZ010000021">
    <property type="protein sequence ID" value="GAA2732574.1"/>
    <property type="molecule type" value="Genomic_DNA"/>
</dbReference>
<dbReference type="Gene3D" id="3.30.9.10">
    <property type="entry name" value="D-Amino Acid Oxidase, subunit A, domain 2"/>
    <property type="match status" value="1"/>
</dbReference>
<dbReference type="InterPro" id="IPR012727">
    <property type="entry name" value="Gly_oxidase_ThiO"/>
</dbReference>
<comment type="caution">
    <text evidence="8">The sequence shown here is derived from an EMBL/GenBank/DDBJ whole genome shotgun (WGS) entry which is preliminary data.</text>
</comment>
<dbReference type="PANTHER" id="PTHR13847">
    <property type="entry name" value="SARCOSINE DEHYDROGENASE-RELATED"/>
    <property type="match status" value="1"/>
</dbReference>
<evidence type="ECO:0000256" key="1">
    <source>
        <dbReference type="ARBA" id="ARBA00004948"/>
    </source>
</evidence>
<dbReference type="Proteomes" id="UP001501842">
    <property type="component" value="Unassembled WGS sequence"/>
</dbReference>